<evidence type="ECO:0000313" key="3">
    <source>
        <dbReference type="Proteomes" id="UP001454036"/>
    </source>
</evidence>
<protein>
    <recommendedName>
        <fullName evidence="1">Calcineurin-like phosphoesterase domain-containing protein</fullName>
    </recommendedName>
</protein>
<accession>A0AAV3Q2G2</accession>
<dbReference type="InterPro" id="IPR004843">
    <property type="entry name" value="Calcineurin-like_PHP"/>
</dbReference>
<dbReference type="CDD" id="cd07397">
    <property type="entry name" value="MPP_NostocDevT-like"/>
    <property type="match status" value="1"/>
</dbReference>
<name>A0AAV3Q2G2_LITER</name>
<sequence>MPLSVRIAVIGDLHDEWLLEEDAKALQFLKPDLVLFTGDFGNENIELVRTIAGLQMTKAAILGNHDAWRTKRFSEREKDPVQLQLECLGDEHVGFRRLDFPTLKLSVVGGRPFSCGGKDLYRERLLKARYGISKMDESSKRIYHAARGTPDNHSVIFLAHNGPSGLGSNMDDICGRDWIPGGGDHGDPDLENAISQLKQTTRLSVPLVVFGHMHKGLAYGGIRKMIAIRDDGTTYLNGAILPRVWLLGSNQEICSTSSTYNGAGVESHGSCRAFTIAELLDGELAKVTETWVSVVGDKVALEEEHTLFPPIC</sequence>
<evidence type="ECO:0000313" key="2">
    <source>
        <dbReference type="EMBL" id="GAA0157586.1"/>
    </source>
</evidence>
<feature type="domain" description="Calcineurin-like phosphoesterase" evidence="1">
    <location>
        <begin position="6"/>
        <end position="215"/>
    </location>
</feature>
<dbReference type="AlphaFoldDB" id="A0AAV3Q2G2"/>
<organism evidence="2 3">
    <name type="scientific">Lithospermum erythrorhizon</name>
    <name type="common">Purple gromwell</name>
    <name type="synonym">Lithospermum officinale var. erythrorhizon</name>
    <dbReference type="NCBI Taxonomy" id="34254"/>
    <lineage>
        <taxon>Eukaryota</taxon>
        <taxon>Viridiplantae</taxon>
        <taxon>Streptophyta</taxon>
        <taxon>Embryophyta</taxon>
        <taxon>Tracheophyta</taxon>
        <taxon>Spermatophyta</taxon>
        <taxon>Magnoliopsida</taxon>
        <taxon>eudicotyledons</taxon>
        <taxon>Gunneridae</taxon>
        <taxon>Pentapetalae</taxon>
        <taxon>asterids</taxon>
        <taxon>lamiids</taxon>
        <taxon>Boraginales</taxon>
        <taxon>Boraginaceae</taxon>
        <taxon>Boraginoideae</taxon>
        <taxon>Lithospermeae</taxon>
        <taxon>Lithospermum</taxon>
    </lineage>
</organism>
<dbReference type="Pfam" id="PF00149">
    <property type="entry name" value="Metallophos"/>
    <property type="match status" value="1"/>
</dbReference>
<dbReference type="InterPro" id="IPR027629">
    <property type="entry name" value="DevT-like"/>
</dbReference>
<dbReference type="NCBIfam" id="TIGR04168">
    <property type="entry name" value="TIGR04168 family protein"/>
    <property type="match status" value="1"/>
</dbReference>
<dbReference type="GO" id="GO:0016787">
    <property type="term" value="F:hydrolase activity"/>
    <property type="evidence" value="ECO:0007669"/>
    <property type="project" value="InterPro"/>
</dbReference>
<keyword evidence="3" id="KW-1185">Reference proteome</keyword>
<dbReference type="SUPFAM" id="SSF56300">
    <property type="entry name" value="Metallo-dependent phosphatases"/>
    <property type="match status" value="1"/>
</dbReference>
<dbReference type="Proteomes" id="UP001454036">
    <property type="component" value="Unassembled WGS sequence"/>
</dbReference>
<comment type="caution">
    <text evidence="2">The sequence shown here is derived from an EMBL/GenBank/DDBJ whole genome shotgun (WGS) entry which is preliminary data.</text>
</comment>
<gene>
    <name evidence="2" type="ORF">LIER_14825</name>
</gene>
<proteinExistence type="predicted"/>
<reference evidence="2 3" key="1">
    <citation type="submission" date="2024-01" db="EMBL/GenBank/DDBJ databases">
        <title>The complete chloroplast genome sequence of Lithospermum erythrorhizon: insights into the phylogenetic relationship among Boraginaceae species and the maternal lineages of purple gromwells.</title>
        <authorList>
            <person name="Okada T."/>
            <person name="Watanabe K."/>
        </authorList>
    </citation>
    <scope>NUCLEOTIDE SEQUENCE [LARGE SCALE GENOMIC DNA]</scope>
</reference>
<dbReference type="PANTHER" id="PTHR35769">
    <property type="entry name" value="CALCINEURIN-LIKE METALLO-PHOSPHOESTERASE SUPERFAMILY PROTEIN"/>
    <property type="match status" value="1"/>
</dbReference>
<dbReference type="Gene3D" id="3.60.21.10">
    <property type="match status" value="1"/>
</dbReference>
<dbReference type="PANTHER" id="PTHR35769:SF2">
    <property type="entry name" value="CALCINEURIN-LIKE METALLO-PHOSPHOESTERASE SUPERFAMILY PROTEIN"/>
    <property type="match status" value="1"/>
</dbReference>
<dbReference type="EMBL" id="BAABME010003139">
    <property type="protein sequence ID" value="GAA0157586.1"/>
    <property type="molecule type" value="Genomic_DNA"/>
</dbReference>
<evidence type="ECO:0000259" key="1">
    <source>
        <dbReference type="Pfam" id="PF00149"/>
    </source>
</evidence>
<dbReference type="InterPro" id="IPR029052">
    <property type="entry name" value="Metallo-depent_PP-like"/>
</dbReference>